<evidence type="ECO:0000313" key="5">
    <source>
        <dbReference type="EMBL" id="RBO86019.1"/>
    </source>
</evidence>
<dbReference type="Gene3D" id="3.30.70.920">
    <property type="match status" value="1"/>
</dbReference>
<dbReference type="PRINTS" id="PR00033">
    <property type="entry name" value="HTHASNC"/>
</dbReference>
<dbReference type="GO" id="GO:0043565">
    <property type="term" value="F:sequence-specific DNA binding"/>
    <property type="evidence" value="ECO:0007669"/>
    <property type="project" value="InterPro"/>
</dbReference>
<dbReference type="SUPFAM" id="SSF46785">
    <property type="entry name" value="Winged helix' DNA-binding domain"/>
    <property type="match status" value="1"/>
</dbReference>
<dbReference type="Proteomes" id="UP000252086">
    <property type="component" value="Unassembled WGS sequence"/>
</dbReference>
<accession>A0A366D955</accession>
<organism evidence="5 6">
    <name type="scientific">Marinomonas aquiplantarum</name>
    <dbReference type="NCBI Taxonomy" id="491951"/>
    <lineage>
        <taxon>Bacteria</taxon>
        <taxon>Pseudomonadati</taxon>
        <taxon>Pseudomonadota</taxon>
        <taxon>Gammaproteobacteria</taxon>
        <taxon>Oceanospirillales</taxon>
        <taxon>Oceanospirillaceae</taxon>
        <taxon>Marinomonas</taxon>
    </lineage>
</organism>
<dbReference type="RefSeq" id="WP_113872912.1">
    <property type="nucleotide sequence ID" value="NZ_QNRF01000001.1"/>
</dbReference>
<dbReference type="InterPro" id="IPR000485">
    <property type="entry name" value="AsnC-type_HTH_dom"/>
</dbReference>
<keyword evidence="6" id="KW-1185">Reference proteome</keyword>
<dbReference type="InterPro" id="IPR036390">
    <property type="entry name" value="WH_DNA-bd_sf"/>
</dbReference>
<dbReference type="InterPro" id="IPR019887">
    <property type="entry name" value="Tscrpt_reg_AsnC/Lrp_C"/>
</dbReference>
<dbReference type="InterPro" id="IPR011008">
    <property type="entry name" value="Dimeric_a/b-barrel"/>
</dbReference>
<dbReference type="InterPro" id="IPR019888">
    <property type="entry name" value="Tscrpt_reg_AsnC-like"/>
</dbReference>
<dbReference type="InterPro" id="IPR036388">
    <property type="entry name" value="WH-like_DNA-bd_sf"/>
</dbReference>
<keyword evidence="3" id="KW-0804">Transcription</keyword>
<evidence type="ECO:0000256" key="1">
    <source>
        <dbReference type="ARBA" id="ARBA00023015"/>
    </source>
</evidence>
<protein>
    <submittedName>
        <fullName evidence="5">AsnC family transcriptional regulator</fullName>
    </submittedName>
</protein>
<dbReference type="OrthoDB" id="8590699at2"/>
<dbReference type="EMBL" id="QNRF01000001">
    <property type="protein sequence ID" value="RBO86019.1"/>
    <property type="molecule type" value="Genomic_DNA"/>
</dbReference>
<dbReference type="SMART" id="SM00344">
    <property type="entry name" value="HTH_ASNC"/>
    <property type="match status" value="1"/>
</dbReference>
<proteinExistence type="predicted"/>
<dbReference type="PROSITE" id="PS50956">
    <property type="entry name" value="HTH_ASNC_2"/>
    <property type="match status" value="1"/>
</dbReference>
<evidence type="ECO:0000259" key="4">
    <source>
        <dbReference type="PROSITE" id="PS50956"/>
    </source>
</evidence>
<dbReference type="Gene3D" id="1.10.10.10">
    <property type="entry name" value="Winged helix-like DNA-binding domain superfamily/Winged helix DNA-binding domain"/>
    <property type="match status" value="1"/>
</dbReference>
<dbReference type="PANTHER" id="PTHR30154:SF34">
    <property type="entry name" value="TRANSCRIPTIONAL REGULATOR AZLB"/>
    <property type="match status" value="1"/>
</dbReference>
<dbReference type="Pfam" id="PF01037">
    <property type="entry name" value="AsnC_trans_reg"/>
    <property type="match status" value="1"/>
</dbReference>
<dbReference type="SUPFAM" id="SSF54909">
    <property type="entry name" value="Dimeric alpha+beta barrel"/>
    <property type="match status" value="1"/>
</dbReference>
<dbReference type="GO" id="GO:0043200">
    <property type="term" value="P:response to amino acid"/>
    <property type="evidence" value="ECO:0007669"/>
    <property type="project" value="TreeGrafter"/>
</dbReference>
<evidence type="ECO:0000313" key="6">
    <source>
        <dbReference type="Proteomes" id="UP000252086"/>
    </source>
</evidence>
<dbReference type="CDD" id="cd00090">
    <property type="entry name" value="HTH_ARSR"/>
    <property type="match status" value="1"/>
</dbReference>
<dbReference type="Pfam" id="PF13412">
    <property type="entry name" value="HTH_24"/>
    <property type="match status" value="1"/>
</dbReference>
<dbReference type="InterPro" id="IPR011991">
    <property type="entry name" value="ArsR-like_HTH"/>
</dbReference>
<sequence length="160" mass="18035">MKDANIDKIDLQILAHLQEDGRLTNVALADEIHLSPSPCLRRVKQLEGQGVIQGYHARIDRLKAGFSMTVFVEVKLRNHADDYHLEFEQAILAMEDVISAHLVSGLADYKLEVVARDLPDYENILKQIQSLPHVKDIQSYFAIRSVKTSAPLPLNKPIVD</sequence>
<dbReference type="GO" id="GO:0005829">
    <property type="term" value="C:cytosol"/>
    <property type="evidence" value="ECO:0007669"/>
    <property type="project" value="TreeGrafter"/>
</dbReference>
<keyword evidence="1" id="KW-0805">Transcription regulation</keyword>
<name>A0A366D955_9GAMM</name>
<dbReference type="AlphaFoldDB" id="A0A366D955"/>
<keyword evidence="2" id="KW-0238">DNA-binding</keyword>
<feature type="domain" description="HTH asnC-type" evidence="4">
    <location>
        <begin position="6"/>
        <end position="67"/>
    </location>
</feature>
<reference evidence="5 6" key="1">
    <citation type="submission" date="2018-06" db="EMBL/GenBank/DDBJ databases">
        <title>Genomic Encyclopedia of Type Strains, Phase III (KMG-III): the genomes of soil and plant-associated and newly described type strains.</title>
        <authorList>
            <person name="Whitman W."/>
        </authorList>
    </citation>
    <scope>NUCLEOTIDE SEQUENCE [LARGE SCALE GENOMIC DNA]</scope>
    <source>
        <strain evidence="5 6">CECT 7732</strain>
    </source>
</reference>
<dbReference type="GO" id="GO:0006355">
    <property type="term" value="P:regulation of DNA-templated transcription"/>
    <property type="evidence" value="ECO:0007669"/>
    <property type="project" value="UniProtKB-ARBA"/>
</dbReference>
<evidence type="ECO:0000256" key="2">
    <source>
        <dbReference type="ARBA" id="ARBA00023125"/>
    </source>
</evidence>
<dbReference type="PANTHER" id="PTHR30154">
    <property type="entry name" value="LEUCINE-RESPONSIVE REGULATORY PROTEIN"/>
    <property type="match status" value="1"/>
</dbReference>
<comment type="caution">
    <text evidence="5">The sequence shown here is derived from an EMBL/GenBank/DDBJ whole genome shotgun (WGS) entry which is preliminary data.</text>
</comment>
<gene>
    <name evidence="5" type="ORF">DFP76_101295</name>
</gene>
<evidence type="ECO:0000256" key="3">
    <source>
        <dbReference type="ARBA" id="ARBA00023163"/>
    </source>
</evidence>